<evidence type="ECO:0000313" key="2">
    <source>
        <dbReference type="Proteomes" id="UP000790347"/>
    </source>
</evidence>
<dbReference type="Proteomes" id="UP000790347">
    <property type="component" value="Unassembled WGS sequence"/>
</dbReference>
<dbReference type="EMBL" id="ASGP02000007">
    <property type="protein sequence ID" value="KAH9497854.1"/>
    <property type="molecule type" value="Genomic_DNA"/>
</dbReference>
<keyword evidence="2" id="KW-1185">Reference proteome</keyword>
<sequence>MYIIIIIQIDILFNIYDESSYVLTPDGLFVICDSRLPRCSPTSIDNAPAPGNGKIFVLSKFTAITLFAPQCIIMGIHVGRIQTFTA</sequence>
<accession>A0A922HRX6</accession>
<gene>
    <name evidence="1" type="ORF">DERF_013809</name>
</gene>
<protein>
    <submittedName>
        <fullName evidence="1">Uncharacterized protein</fullName>
    </submittedName>
</protein>
<reference evidence="1" key="2">
    <citation type="journal article" date="2022" name="Res Sq">
        <title>Comparative Genomics Reveals Insights into the Divergent Evolution of Astigmatic Mites and Household Pest Adaptations.</title>
        <authorList>
            <person name="Xiong Q."/>
            <person name="Wan A.T.-Y."/>
            <person name="Liu X.-Y."/>
            <person name="Fung C.S.-H."/>
            <person name="Xiao X."/>
            <person name="Malainual N."/>
            <person name="Hou J."/>
            <person name="Wang L."/>
            <person name="Wang M."/>
            <person name="Yang K."/>
            <person name="Cui Y."/>
            <person name="Leung E."/>
            <person name="Nong W."/>
            <person name="Shin S.-K."/>
            <person name="Au S."/>
            <person name="Jeong K.Y."/>
            <person name="Chew F.T."/>
            <person name="Hui J."/>
            <person name="Leung T.F."/>
            <person name="Tungtrongchitr A."/>
            <person name="Zhong N."/>
            <person name="Liu Z."/>
            <person name="Tsui S."/>
        </authorList>
    </citation>
    <scope>NUCLEOTIDE SEQUENCE</scope>
    <source>
        <strain evidence="1">Derf</strain>
        <tissue evidence="1">Whole organism</tissue>
    </source>
</reference>
<comment type="caution">
    <text evidence="1">The sequence shown here is derived from an EMBL/GenBank/DDBJ whole genome shotgun (WGS) entry which is preliminary data.</text>
</comment>
<name>A0A922HRX6_DERFA</name>
<evidence type="ECO:0000313" key="1">
    <source>
        <dbReference type="EMBL" id="KAH9497854.1"/>
    </source>
</evidence>
<dbReference type="AlphaFoldDB" id="A0A922HRX6"/>
<reference evidence="1" key="1">
    <citation type="submission" date="2013-05" db="EMBL/GenBank/DDBJ databases">
        <authorList>
            <person name="Yim A.K.Y."/>
            <person name="Chan T.F."/>
            <person name="Ji K.M."/>
            <person name="Liu X.Y."/>
            <person name="Zhou J.W."/>
            <person name="Li R.Q."/>
            <person name="Yang K.Y."/>
            <person name="Li J."/>
            <person name="Li M."/>
            <person name="Law P.T.W."/>
            <person name="Wu Y.L."/>
            <person name="Cai Z.L."/>
            <person name="Qin H."/>
            <person name="Bao Y."/>
            <person name="Leung R.K.K."/>
            <person name="Ng P.K.S."/>
            <person name="Zou J."/>
            <person name="Zhong X.J."/>
            <person name="Ran P.X."/>
            <person name="Zhong N.S."/>
            <person name="Liu Z.G."/>
            <person name="Tsui S.K.W."/>
        </authorList>
    </citation>
    <scope>NUCLEOTIDE SEQUENCE</scope>
    <source>
        <strain evidence="1">Derf</strain>
        <tissue evidence="1">Whole organism</tissue>
    </source>
</reference>
<proteinExistence type="predicted"/>
<organism evidence="1 2">
    <name type="scientific">Dermatophagoides farinae</name>
    <name type="common">American house dust mite</name>
    <dbReference type="NCBI Taxonomy" id="6954"/>
    <lineage>
        <taxon>Eukaryota</taxon>
        <taxon>Metazoa</taxon>
        <taxon>Ecdysozoa</taxon>
        <taxon>Arthropoda</taxon>
        <taxon>Chelicerata</taxon>
        <taxon>Arachnida</taxon>
        <taxon>Acari</taxon>
        <taxon>Acariformes</taxon>
        <taxon>Sarcoptiformes</taxon>
        <taxon>Astigmata</taxon>
        <taxon>Psoroptidia</taxon>
        <taxon>Analgoidea</taxon>
        <taxon>Pyroglyphidae</taxon>
        <taxon>Dermatophagoidinae</taxon>
        <taxon>Dermatophagoides</taxon>
    </lineage>
</organism>